<comment type="catalytic activity">
    <reaction evidence="1 9 10">
        <text>Release of an N-terminal pyroglutamyl group from a polypeptide, the second amino acid generally not being Pro.</text>
        <dbReference type="EC" id="3.4.19.3"/>
    </reaction>
</comment>
<dbReference type="InterPro" id="IPR000816">
    <property type="entry name" value="Peptidase_C15"/>
</dbReference>
<dbReference type="CDD" id="cd00501">
    <property type="entry name" value="Peptidase_C15"/>
    <property type="match status" value="1"/>
</dbReference>
<dbReference type="Pfam" id="PF01470">
    <property type="entry name" value="Peptidase_C15"/>
    <property type="match status" value="1"/>
</dbReference>
<dbReference type="InterPro" id="IPR016125">
    <property type="entry name" value="Peptidase_C15-like"/>
</dbReference>
<dbReference type="PANTHER" id="PTHR23402:SF1">
    <property type="entry name" value="PYROGLUTAMYL-PEPTIDASE I"/>
    <property type="match status" value="1"/>
</dbReference>
<comment type="similarity">
    <text evidence="4 9">Belongs to the peptidase C15 family.</text>
</comment>
<feature type="active site" evidence="9">
    <location>
        <position position="173"/>
    </location>
</feature>
<gene>
    <name evidence="9 12" type="primary">pcp</name>
    <name evidence="12" type="ORF">FQY79_03820</name>
</gene>
<evidence type="ECO:0000256" key="10">
    <source>
        <dbReference type="PROSITE-ProRule" id="PRU10076"/>
    </source>
</evidence>
<evidence type="ECO:0000313" key="13">
    <source>
        <dbReference type="Proteomes" id="UP000315949"/>
    </source>
</evidence>
<dbReference type="InterPro" id="IPR033693">
    <property type="entry name" value="PGPEP1_Glu_AS"/>
</dbReference>
<evidence type="ECO:0000256" key="11">
    <source>
        <dbReference type="PROSITE-ProRule" id="PRU10077"/>
    </source>
</evidence>
<dbReference type="PRINTS" id="PR00706">
    <property type="entry name" value="PYROGLUPTASE"/>
</dbReference>
<reference evidence="12 13" key="1">
    <citation type="submission" date="2019-07" db="EMBL/GenBank/DDBJ databases">
        <title>Luteimonas sp. YD-1 nov., isolated from acidic soil.</title>
        <authorList>
            <person name="Zhou J."/>
        </authorList>
    </citation>
    <scope>NUCLEOTIDE SEQUENCE [LARGE SCALE GENOMIC DNA]</scope>
    <source>
        <strain evidence="12 13">YD-1</strain>
    </source>
</reference>
<comment type="function">
    <text evidence="2 9">Removes 5-oxoproline from various penultimate amino acid residues except L-proline.</text>
</comment>
<dbReference type="NCBIfam" id="NF009676">
    <property type="entry name" value="PRK13197.1"/>
    <property type="match status" value="1"/>
</dbReference>
<keyword evidence="13" id="KW-1185">Reference proteome</keyword>
<dbReference type="PANTHER" id="PTHR23402">
    <property type="entry name" value="PROTEASE FAMILY C15 PYROGLUTAMYL-PEPTIDASE I-RELATED"/>
    <property type="match status" value="1"/>
</dbReference>
<name>A0A5C5U291_9GAMM</name>
<feature type="active site" evidence="9 11">
    <location>
        <position position="150"/>
    </location>
</feature>
<comment type="caution">
    <text evidence="12">The sequence shown here is derived from an EMBL/GenBank/DDBJ whole genome shotgun (WGS) entry which is preliminary data.</text>
</comment>
<dbReference type="InterPro" id="IPR036440">
    <property type="entry name" value="Peptidase_C15-like_sf"/>
</dbReference>
<dbReference type="InterPro" id="IPR029762">
    <property type="entry name" value="PGP-I_bact-type"/>
</dbReference>
<dbReference type="GO" id="GO:0006508">
    <property type="term" value="P:proteolysis"/>
    <property type="evidence" value="ECO:0007669"/>
    <property type="project" value="UniProtKB-KW"/>
</dbReference>
<evidence type="ECO:0000256" key="8">
    <source>
        <dbReference type="ARBA" id="ARBA00022807"/>
    </source>
</evidence>
<dbReference type="PROSITE" id="PS01333">
    <property type="entry name" value="PYRASE_GLU"/>
    <property type="match status" value="1"/>
</dbReference>
<keyword evidence="6 9" id="KW-0645">Protease</keyword>
<protein>
    <recommendedName>
        <fullName evidence="9">Pyrrolidone-carboxylate peptidase</fullName>
        <ecNumber evidence="9">3.4.19.3</ecNumber>
    </recommendedName>
    <alternativeName>
        <fullName evidence="9">5-oxoprolyl-peptidase</fullName>
    </alternativeName>
    <alternativeName>
        <fullName evidence="9">Pyroglutamyl-peptidase I</fullName>
        <shortName evidence="9">PGP-I</shortName>
        <shortName evidence="9">Pyrase</shortName>
    </alternativeName>
</protein>
<evidence type="ECO:0000313" key="12">
    <source>
        <dbReference type="EMBL" id="TWT20481.1"/>
    </source>
</evidence>
<dbReference type="EMBL" id="VOHE01000002">
    <property type="protein sequence ID" value="TWT20481.1"/>
    <property type="molecule type" value="Genomic_DNA"/>
</dbReference>
<comment type="subunit">
    <text evidence="9">Homotetramer.</text>
</comment>
<dbReference type="GO" id="GO:0016920">
    <property type="term" value="F:pyroglutamyl-peptidase activity"/>
    <property type="evidence" value="ECO:0007669"/>
    <property type="project" value="UniProtKB-UniRule"/>
</dbReference>
<dbReference type="Gene3D" id="3.40.630.20">
    <property type="entry name" value="Peptidase C15, pyroglutamyl peptidase I-like"/>
    <property type="match status" value="1"/>
</dbReference>
<evidence type="ECO:0000256" key="9">
    <source>
        <dbReference type="HAMAP-Rule" id="MF_00417"/>
    </source>
</evidence>
<dbReference type="OrthoDB" id="9779738at2"/>
<organism evidence="12 13">
    <name type="scientific">Luteimonas wenzhouensis</name>
    <dbReference type="NCBI Taxonomy" id="2599615"/>
    <lineage>
        <taxon>Bacteria</taxon>
        <taxon>Pseudomonadati</taxon>
        <taxon>Pseudomonadota</taxon>
        <taxon>Gammaproteobacteria</taxon>
        <taxon>Lysobacterales</taxon>
        <taxon>Lysobacteraceae</taxon>
        <taxon>Luteimonas</taxon>
    </lineage>
</organism>
<dbReference type="PIRSF" id="PIRSF015592">
    <property type="entry name" value="Prld-crbxl_pptds"/>
    <property type="match status" value="1"/>
</dbReference>
<feature type="active site" evidence="9 10">
    <location>
        <position position="87"/>
    </location>
</feature>
<evidence type="ECO:0000256" key="1">
    <source>
        <dbReference type="ARBA" id="ARBA00001770"/>
    </source>
</evidence>
<dbReference type="InterPro" id="IPR033694">
    <property type="entry name" value="PGPEP1_Cys_AS"/>
</dbReference>
<dbReference type="HAMAP" id="MF_00417">
    <property type="entry name" value="Pyrrolid_peptidase"/>
    <property type="match status" value="1"/>
</dbReference>
<evidence type="ECO:0000256" key="4">
    <source>
        <dbReference type="ARBA" id="ARBA00006641"/>
    </source>
</evidence>
<sequence>MNAKRHSKRKVLLTGFGPFGDAPRNPSLEAVRALDGREVAGHVLVARELPVEFGVARDALRRAMREVRPRLVLCTGLAATRTAVSLERVAINVDDARIPDNAGRQPVDVPVVRGGPAAYFSTLPLKSMLRALQAEGIPAEVSQTAGTFVCNHVFYGLMHQLRNRGGIRGGFVHVPPVDGDGPFTPALLERALGLCIKVALRTPVDVPLAAGAVD</sequence>
<evidence type="ECO:0000256" key="7">
    <source>
        <dbReference type="ARBA" id="ARBA00022801"/>
    </source>
</evidence>
<keyword evidence="8 9" id="KW-0788">Thiol protease</keyword>
<evidence type="ECO:0000256" key="6">
    <source>
        <dbReference type="ARBA" id="ARBA00022670"/>
    </source>
</evidence>
<dbReference type="PROSITE" id="PS01334">
    <property type="entry name" value="PYRASE_CYS"/>
    <property type="match status" value="1"/>
</dbReference>
<evidence type="ECO:0000256" key="3">
    <source>
        <dbReference type="ARBA" id="ARBA00004496"/>
    </source>
</evidence>
<keyword evidence="7 9" id="KW-0378">Hydrolase</keyword>
<dbReference type="EC" id="3.4.19.3" evidence="9"/>
<accession>A0A5C5U291</accession>
<dbReference type="AlphaFoldDB" id="A0A5C5U291"/>
<evidence type="ECO:0000256" key="5">
    <source>
        <dbReference type="ARBA" id="ARBA00022490"/>
    </source>
</evidence>
<dbReference type="Proteomes" id="UP000315949">
    <property type="component" value="Unassembled WGS sequence"/>
</dbReference>
<proteinExistence type="inferred from homology"/>
<comment type="subcellular location">
    <subcellularLocation>
        <location evidence="3 9">Cytoplasm</location>
    </subcellularLocation>
</comment>
<dbReference type="NCBIfam" id="TIGR00504">
    <property type="entry name" value="pyro_pdase"/>
    <property type="match status" value="1"/>
</dbReference>
<evidence type="ECO:0000256" key="2">
    <source>
        <dbReference type="ARBA" id="ARBA00002280"/>
    </source>
</evidence>
<dbReference type="GO" id="GO:0005829">
    <property type="term" value="C:cytosol"/>
    <property type="evidence" value="ECO:0007669"/>
    <property type="project" value="InterPro"/>
</dbReference>
<keyword evidence="5 9" id="KW-0963">Cytoplasm</keyword>
<dbReference type="RefSeq" id="WP_146310991.1">
    <property type="nucleotide sequence ID" value="NZ_VOHE01000002.1"/>
</dbReference>
<dbReference type="SUPFAM" id="SSF53182">
    <property type="entry name" value="Pyrrolidone carboxyl peptidase (pyroglutamate aminopeptidase)"/>
    <property type="match status" value="1"/>
</dbReference>